<keyword evidence="1 4" id="KW-0808">Transferase</keyword>
<name>A0A545UFJ7_9GAMM</name>
<sequence length="153" mass="17236">MELNFRSAIETDLPHLVSMLANDDLGGQREDTSDPINHAYVSAFNSISKDPNNKLVIAENGKQLVGMLQLTFIPNLTHTGSWRCLIEGVRIHQDFRGQGLGTKLFEWAINRAKIKGCNIIQLTSDKQRPDAIRFYEELGFVASHEGLKMKLVR</sequence>
<dbReference type="InterPro" id="IPR050832">
    <property type="entry name" value="Bact_Acetyltransf"/>
</dbReference>
<dbReference type="EMBL" id="VIKS01000004">
    <property type="protein sequence ID" value="TQV88163.1"/>
    <property type="molecule type" value="Genomic_DNA"/>
</dbReference>
<evidence type="ECO:0000313" key="5">
    <source>
        <dbReference type="Proteomes" id="UP000315439"/>
    </source>
</evidence>
<accession>A0A545UFJ7</accession>
<evidence type="ECO:0000256" key="2">
    <source>
        <dbReference type="ARBA" id="ARBA00023315"/>
    </source>
</evidence>
<dbReference type="SUPFAM" id="SSF55729">
    <property type="entry name" value="Acyl-CoA N-acyltransferases (Nat)"/>
    <property type="match status" value="1"/>
</dbReference>
<evidence type="ECO:0000259" key="3">
    <source>
        <dbReference type="PROSITE" id="PS51186"/>
    </source>
</evidence>
<gene>
    <name evidence="4" type="ORF">FLL46_06445</name>
</gene>
<dbReference type="Proteomes" id="UP000315439">
    <property type="component" value="Unassembled WGS sequence"/>
</dbReference>
<dbReference type="InterPro" id="IPR000182">
    <property type="entry name" value="GNAT_dom"/>
</dbReference>
<feature type="domain" description="N-acetyltransferase" evidence="3">
    <location>
        <begin position="3"/>
        <end position="153"/>
    </location>
</feature>
<dbReference type="Pfam" id="PF00583">
    <property type="entry name" value="Acetyltransf_1"/>
    <property type="match status" value="1"/>
</dbReference>
<dbReference type="PANTHER" id="PTHR43877">
    <property type="entry name" value="AMINOALKYLPHOSPHONATE N-ACETYLTRANSFERASE-RELATED-RELATED"/>
    <property type="match status" value="1"/>
</dbReference>
<dbReference type="PROSITE" id="PS51186">
    <property type="entry name" value="GNAT"/>
    <property type="match status" value="1"/>
</dbReference>
<dbReference type="GO" id="GO:0016747">
    <property type="term" value="F:acyltransferase activity, transferring groups other than amino-acyl groups"/>
    <property type="evidence" value="ECO:0007669"/>
    <property type="project" value="InterPro"/>
</dbReference>
<proteinExistence type="predicted"/>
<organism evidence="4 5">
    <name type="scientific">Aliikangiella coralliicola</name>
    <dbReference type="NCBI Taxonomy" id="2592383"/>
    <lineage>
        <taxon>Bacteria</taxon>
        <taxon>Pseudomonadati</taxon>
        <taxon>Pseudomonadota</taxon>
        <taxon>Gammaproteobacteria</taxon>
        <taxon>Oceanospirillales</taxon>
        <taxon>Pleioneaceae</taxon>
        <taxon>Aliikangiella</taxon>
    </lineage>
</organism>
<keyword evidence="2" id="KW-0012">Acyltransferase</keyword>
<evidence type="ECO:0000256" key="1">
    <source>
        <dbReference type="ARBA" id="ARBA00022679"/>
    </source>
</evidence>
<dbReference type="OrthoDB" id="9789605at2"/>
<dbReference type="InterPro" id="IPR016181">
    <property type="entry name" value="Acyl_CoA_acyltransferase"/>
</dbReference>
<dbReference type="CDD" id="cd04301">
    <property type="entry name" value="NAT_SF"/>
    <property type="match status" value="1"/>
</dbReference>
<protein>
    <submittedName>
        <fullName evidence="4">GNAT family N-acetyltransferase</fullName>
    </submittedName>
</protein>
<evidence type="ECO:0000313" key="4">
    <source>
        <dbReference type="EMBL" id="TQV88163.1"/>
    </source>
</evidence>
<comment type="caution">
    <text evidence="4">The sequence shown here is derived from an EMBL/GenBank/DDBJ whole genome shotgun (WGS) entry which is preliminary data.</text>
</comment>
<keyword evidence="5" id="KW-1185">Reference proteome</keyword>
<dbReference type="RefSeq" id="WP_142892672.1">
    <property type="nucleotide sequence ID" value="NZ_ML660162.1"/>
</dbReference>
<dbReference type="AlphaFoldDB" id="A0A545UFJ7"/>
<reference evidence="4 5" key="1">
    <citation type="submission" date="2019-07" db="EMBL/GenBank/DDBJ databases">
        <title>Draft genome for Aliikangiella sp. M105.</title>
        <authorList>
            <person name="Wang G."/>
        </authorList>
    </citation>
    <scope>NUCLEOTIDE SEQUENCE [LARGE SCALE GENOMIC DNA]</scope>
    <source>
        <strain evidence="4 5">M105</strain>
    </source>
</reference>
<dbReference type="Gene3D" id="3.40.630.30">
    <property type="match status" value="1"/>
</dbReference>